<evidence type="ECO:0000313" key="1">
    <source>
        <dbReference type="EMBL" id="RHK04596.1"/>
    </source>
</evidence>
<comment type="caution">
    <text evidence="1">The sequence shown here is derived from an EMBL/GenBank/DDBJ whole genome shotgun (WGS) entry which is preliminary data.</text>
</comment>
<accession>A0A415EP10</accession>
<proteinExistence type="predicted"/>
<evidence type="ECO:0000313" key="2">
    <source>
        <dbReference type="Proteomes" id="UP000286288"/>
    </source>
</evidence>
<name>A0A415EP10_ENTCA</name>
<gene>
    <name evidence="1" type="ORF">DW084_15775</name>
</gene>
<protein>
    <submittedName>
        <fullName evidence="1">Uncharacterized protein</fullName>
    </submittedName>
</protein>
<reference evidence="1 2" key="1">
    <citation type="submission" date="2018-08" db="EMBL/GenBank/DDBJ databases">
        <title>A genome reference for cultivated species of the human gut microbiota.</title>
        <authorList>
            <person name="Zou Y."/>
            <person name="Xue W."/>
            <person name="Luo G."/>
        </authorList>
    </citation>
    <scope>NUCLEOTIDE SEQUENCE [LARGE SCALE GENOMIC DNA]</scope>
    <source>
        <strain evidence="1 2">AF48-16</strain>
    </source>
</reference>
<dbReference type="AlphaFoldDB" id="A0A415EP10"/>
<dbReference type="EMBL" id="QRMZ01000026">
    <property type="protein sequence ID" value="RHK04596.1"/>
    <property type="molecule type" value="Genomic_DNA"/>
</dbReference>
<dbReference type="Proteomes" id="UP000286288">
    <property type="component" value="Unassembled WGS sequence"/>
</dbReference>
<organism evidence="1 2">
    <name type="scientific">Enterococcus casseliflavus</name>
    <name type="common">Enterococcus flavescens</name>
    <dbReference type="NCBI Taxonomy" id="37734"/>
    <lineage>
        <taxon>Bacteria</taxon>
        <taxon>Bacillati</taxon>
        <taxon>Bacillota</taxon>
        <taxon>Bacilli</taxon>
        <taxon>Lactobacillales</taxon>
        <taxon>Enterococcaceae</taxon>
        <taxon>Enterococcus</taxon>
    </lineage>
</organism>
<sequence>MVNTHKRGFAATFHQRHAGSITVALIEQVIDFLHQHYAAVWLSVSEETVPELKEAIRSNQQCTAIFIPAKGAADARRRLVFAAQHHLPALDSLHICDFDRVVTWIQTYPEELVAISKKPLPANTYCILGRTARAFASHPQTWQRTERLINEIAADFFQIEEVDVAAGSALFPISLIPTLLKNNNAHLNDGEWPRNVQRSGGTIVYQACDGLRFEERNKDPFEHESAFQLMQRLQVAAIISESFYTEGM</sequence>